<dbReference type="PANTHER" id="PTHR35399:SF2">
    <property type="entry name" value="DUF839 DOMAIN-CONTAINING PROTEIN"/>
    <property type="match status" value="1"/>
</dbReference>
<evidence type="ECO:0000313" key="3">
    <source>
        <dbReference type="Proteomes" id="UP001500902"/>
    </source>
</evidence>
<evidence type="ECO:0000256" key="1">
    <source>
        <dbReference type="SAM" id="MobiDB-lite"/>
    </source>
</evidence>
<evidence type="ECO:0000313" key="2">
    <source>
        <dbReference type="EMBL" id="GAA3655199.1"/>
    </source>
</evidence>
<feature type="region of interest" description="Disordered" evidence="1">
    <location>
        <begin position="653"/>
        <end position="690"/>
    </location>
</feature>
<gene>
    <name evidence="2" type="ORF">GCM10022224_017890</name>
</gene>
<reference evidence="3" key="1">
    <citation type="journal article" date="2019" name="Int. J. Syst. Evol. Microbiol.">
        <title>The Global Catalogue of Microorganisms (GCM) 10K type strain sequencing project: providing services to taxonomists for standard genome sequencing and annotation.</title>
        <authorList>
            <consortium name="The Broad Institute Genomics Platform"/>
            <consortium name="The Broad Institute Genome Sequencing Center for Infectious Disease"/>
            <person name="Wu L."/>
            <person name="Ma J."/>
        </authorList>
    </citation>
    <scope>NUCLEOTIDE SEQUENCE [LARGE SCALE GENOMIC DNA]</scope>
    <source>
        <strain evidence="3">JCM 16904</strain>
    </source>
</reference>
<dbReference type="PANTHER" id="PTHR35399">
    <property type="entry name" value="SLR8030 PROTEIN"/>
    <property type="match status" value="1"/>
</dbReference>
<dbReference type="Proteomes" id="UP001500902">
    <property type="component" value="Unassembled WGS sequence"/>
</dbReference>
<proteinExistence type="predicted"/>
<dbReference type="Pfam" id="PF05787">
    <property type="entry name" value="PhoX"/>
    <property type="match status" value="1"/>
</dbReference>
<dbReference type="SUPFAM" id="SSF63829">
    <property type="entry name" value="Calcium-dependent phosphotriesterase"/>
    <property type="match status" value="1"/>
</dbReference>
<accession>A0ABP7BCZ5</accession>
<dbReference type="RefSeq" id="WP_344874883.1">
    <property type="nucleotide sequence ID" value="NZ_BAAAZP010000027.1"/>
</dbReference>
<dbReference type="EMBL" id="BAAAZP010000027">
    <property type="protein sequence ID" value="GAA3655199.1"/>
    <property type="molecule type" value="Genomic_DNA"/>
</dbReference>
<dbReference type="InterPro" id="IPR008557">
    <property type="entry name" value="PhoX"/>
</dbReference>
<dbReference type="PROSITE" id="PS51318">
    <property type="entry name" value="TAT"/>
    <property type="match status" value="1"/>
</dbReference>
<sequence>MANPNAGRRLLPLLSTPHKGGRSALTCQFRCGNACAHDVANTTENAYFGDVVKEALSRRGVLRAGALGAIVAGVGMAGAAPALADEPEAAAAKGGSHGGGNSSDLRFTPVAPNKEDALSVPNGYKSSVVVRWGDPVLPDAPAFDFDNQTADAQNKQFGYNCDYVTLFPMGRDRALLWVNHEYTDESLMFRGYTGGAAATEEQIKIALAAHGGSIVEIERSGNSGQWKLVTKGRRRYNRRVTAQTKMKFSGPAAGSSLLKTAADPQGGTPVGMLNNCAGGTTPWGTVLTAEENFDQYFVNGDKVPEAQKPYITRYTITTGTPSSSRRFDRIEERFDLAKHPNEANRFGWIVEIDPFDPDSTPVKRTALGRFKHEAATTTLSRDRHLVVYMGDDSRFEYIYKFVSKDRYVSGYDRHNRALLDEGTLYVAKFTGDSPASEIDGSGKLPADGGFDGSGEWIPLVSGDKSFVEGMSAEEVLVYTRTAADKVGATKMDRPEDIERNPVTGGVYVALTNNTNRTPAQADEANPRSANKHGHILEIVERNNDAGEKKFAWSLPLVCGDPKDPNTYFAGYDKTKVSPISCPDNVTFDKDGNLWISTDGNALGTNDGLFVMPVKGKERGHLRQFLTVPLGAETCGPLVTSDQRSVFVAVQHPGELDGASPENPASRWPDGDQPRPSVAVVWHGQNKKIGS</sequence>
<keyword evidence="3" id="KW-1185">Reference proteome</keyword>
<protein>
    <submittedName>
        <fullName evidence="2">PhoX family protein</fullName>
    </submittedName>
</protein>
<dbReference type="InterPro" id="IPR006311">
    <property type="entry name" value="TAT_signal"/>
</dbReference>
<comment type="caution">
    <text evidence="2">The sequence shown here is derived from an EMBL/GenBank/DDBJ whole genome shotgun (WGS) entry which is preliminary data.</text>
</comment>
<organism evidence="2 3">
    <name type="scientific">Nonomuraea antimicrobica</name>
    <dbReference type="NCBI Taxonomy" id="561173"/>
    <lineage>
        <taxon>Bacteria</taxon>
        <taxon>Bacillati</taxon>
        <taxon>Actinomycetota</taxon>
        <taxon>Actinomycetes</taxon>
        <taxon>Streptosporangiales</taxon>
        <taxon>Streptosporangiaceae</taxon>
        <taxon>Nonomuraea</taxon>
    </lineage>
</organism>
<name>A0ABP7BCZ5_9ACTN</name>